<dbReference type="KEGG" id="rst:ATY39_14040"/>
<protein>
    <submittedName>
        <fullName evidence="2">RNA-binding protein</fullName>
    </submittedName>
</protein>
<reference evidence="2 3" key="1">
    <citation type="journal article" date="2016" name="Genome Announc.">
        <title>Whole-Genome Sequence of Rummeliibacillus stabekisii Strain PP9 Isolated from Antarctic Soil.</title>
        <authorList>
            <person name="da Mota F.F."/>
            <person name="Vollu R.E."/>
            <person name="Jurelevicius D."/>
            <person name="Seldin L."/>
        </authorList>
    </citation>
    <scope>NUCLEOTIDE SEQUENCE [LARGE SCALE GENOMIC DNA]</scope>
    <source>
        <strain evidence="2 3">PP9</strain>
    </source>
</reference>
<accession>A0A143HFD3</accession>
<dbReference type="RefSeq" id="WP_066790801.1">
    <property type="nucleotide sequence ID" value="NZ_CP014806.1"/>
</dbReference>
<feature type="domain" description="DUF3850" evidence="1">
    <location>
        <begin position="4"/>
        <end position="75"/>
    </location>
</feature>
<keyword evidence="3" id="KW-1185">Reference proteome</keyword>
<dbReference type="EMBL" id="CP014806">
    <property type="protein sequence ID" value="AMX00434.1"/>
    <property type="molecule type" value="Genomic_DNA"/>
</dbReference>
<dbReference type="SUPFAM" id="SSF88697">
    <property type="entry name" value="PUA domain-like"/>
    <property type="match status" value="1"/>
</dbReference>
<reference evidence="3" key="2">
    <citation type="submission" date="2016-03" db="EMBL/GenBank/DDBJ databases">
        <authorList>
            <person name="Ploux O."/>
        </authorList>
    </citation>
    <scope>NUCLEOTIDE SEQUENCE [LARGE SCALE GENOMIC DNA]</scope>
    <source>
        <strain evidence="3">PP9</strain>
    </source>
</reference>
<proteinExistence type="predicted"/>
<dbReference type="Pfam" id="PF12961">
    <property type="entry name" value="DUF3850"/>
    <property type="match status" value="1"/>
</dbReference>
<dbReference type="AlphaFoldDB" id="A0A143HFD3"/>
<name>A0A143HFD3_9BACL</name>
<dbReference type="OrthoDB" id="1700487at2"/>
<dbReference type="Proteomes" id="UP000076021">
    <property type="component" value="Chromosome"/>
</dbReference>
<organism evidence="2 3">
    <name type="scientific">Rummeliibacillus stabekisii</name>
    <dbReference type="NCBI Taxonomy" id="241244"/>
    <lineage>
        <taxon>Bacteria</taxon>
        <taxon>Bacillati</taxon>
        <taxon>Bacillota</taxon>
        <taxon>Bacilli</taxon>
        <taxon>Bacillales</taxon>
        <taxon>Caryophanaceae</taxon>
        <taxon>Rummeliibacillus</taxon>
    </lineage>
</organism>
<dbReference type="STRING" id="241244.ATY39_14040"/>
<gene>
    <name evidence="2" type="ORF">ATY39_14040</name>
</gene>
<evidence type="ECO:0000313" key="2">
    <source>
        <dbReference type="EMBL" id="AMX00434.1"/>
    </source>
</evidence>
<evidence type="ECO:0000259" key="1">
    <source>
        <dbReference type="Pfam" id="PF12961"/>
    </source>
</evidence>
<sequence length="76" mass="8843">MTITHSLKILPQYFAAVTEGRKTFEIRKNDRGFHEGDFIVLREWNGQEFTGGEIAKRITYITDFEQQPGFVVMGFQ</sequence>
<dbReference type="Gene3D" id="2.30.130.30">
    <property type="entry name" value="Hypothetical protein"/>
    <property type="match status" value="1"/>
</dbReference>
<evidence type="ECO:0000313" key="3">
    <source>
        <dbReference type="Proteomes" id="UP000076021"/>
    </source>
</evidence>
<dbReference type="InterPro" id="IPR039440">
    <property type="entry name" value="DUF3850"/>
</dbReference>
<dbReference type="InterPro" id="IPR015947">
    <property type="entry name" value="PUA-like_sf"/>
</dbReference>